<comment type="caution">
    <text evidence="1">The sequence shown here is derived from an EMBL/GenBank/DDBJ whole genome shotgun (WGS) entry which is preliminary data.</text>
</comment>
<evidence type="ECO:0000313" key="2">
    <source>
        <dbReference type="Proteomes" id="UP000238375"/>
    </source>
</evidence>
<reference evidence="1 2" key="1">
    <citation type="submission" date="2018-03" db="EMBL/GenBank/DDBJ databases">
        <title>Genomic Encyclopedia of Archaeal and Bacterial Type Strains, Phase II (KMG-II): from individual species to whole genera.</title>
        <authorList>
            <person name="Goeker M."/>
        </authorList>
    </citation>
    <scope>NUCLEOTIDE SEQUENCE [LARGE SCALE GENOMIC DNA]</scope>
    <source>
        <strain evidence="1 2">DSM 28354</strain>
    </source>
</reference>
<protein>
    <submittedName>
        <fullName evidence="1">Uncharacterized protein</fullName>
    </submittedName>
</protein>
<accession>A0A2T0TMX7</accession>
<keyword evidence="2" id="KW-1185">Reference proteome</keyword>
<dbReference type="AlphaFoldDB" id="A0A2T0TMX7"/>
<gene>
    <name evidence="1" type="ORF">CLV58_10179</name>
</gene>
<dbReference type="Proteomes" id="UP000238375">
    <property type="component" value="Unassembled WGS sequence"/>
</dbReference>
<organism evidence="1 2">
    <name type="scientific">Spirosoma oryzae</name>
    <dbReference type="NCBI Taxonomy" id="1469603"/>
    <lineage>
        <taxon>Bacteria</taxon>
        <taxon>Pseudomonadati</taxon>
        <taxon>Bacteroidota</taxon>
        <taxon>Cytophagia</taxon>
        <taxon>Cytophagales</taxon>
        <taxon>Cytophagaceae</taxon>
        <taxon>Spirosoma</taxon>
    </lineage>
</organism>
<sequence length="93" mass="10447">MEIQRAKAQCQFVADISRMIGSTDVVYSKLVDSITFYLPKHKGVLIIDSAEFSVDLVREQYQKMVVDWLTEAAHQAKALTMSDASQPVQTLPD</sequence>
<proteinExistence type="predicted"/>
<name>A0A2T0TMX7_9BACT</name>
<dbReference type="EMBL" id="PVTE01000001">
    <property type="protein sequence ID" value="PRY47015.1"/>
    <property type="molecule type" value="Genomic_DNA"/>
</dbReference>
<evidence type="ECO:0000313" key="1">
    <source>
        <dbReference type="EMBL" id="PRY47015.1"/>
    </source>
</evidence>